<dbReference type="GeneID" id="91756059"/>
<dbReference type="Proteomes" id="UP000068832">
    <property type="component" value="Chromosome"/>
</dbReference>
<reference evidence="2 8" key="1">
    <citation type="journal article" date="2014" name="J. Bacteriol.">
        <title>Role of an Archaeal PitA Transporter in the Copper and Arsenic Resistance of Metallosphaera sedula, an Extreme Thermoacidophile.</title>
        <authorList>
            <person name="McCarthy S."/>
            <person name="Ai C."/>
            <person name="Wheaton G."/>
            <person name="Tevatia R."/>
            <person name="Eckrich V."/>
            <person name="Kelly R."/>
            <person name="Blum P."/>
        </authorList>
    </citation>
    <scope>NUCLEOTIDE SEQUENCE [LARGE SCALE GENOMIC DNA]</scope>
    <source>
        <strain evidence="2 8">CuR1</strain>
    </source>
</reference>
<feature type="domain" description="DUF8155" evidence="1">
    <location>
        <begin position="9"/>
        <end position="114"/>
    </location>
</feature>
<dbReference type="OrthoDB" id="36515at2157"/>
<dbReference type="OMA" id="KGLIRNW"/>
<gene>
    <name evidence="2" type="ORF">HA72_1557</name>
    <name evidence="3" type="ORF">MsedA_1579</name>
    <name evidence="4" type="ORF">MsedB_1581</name>
    <name evidence="5" type="ORF">MsedC_1579</name>
    <name evidence="6" type="ORF">MsedD_1580</name>
    <name evidence="7" type="ORF">MsedE_1584</name>
</gene>
<evidence type="ECO:0000313" key="13">
    <source>
        <dbReference type="Proteomes" id="UP000068832"/>
    </source>
</evidence>
<evidence type="ECO:0000313" key="9">
    <source>
        <dbReference type="Proteomes" id="UP000056255"/>
    </source>
</evidence>
<reference evidence="10 11" key="2">
    <citation type="journal article" date="2015" name="Genome Announc.">
        <title>Complete Genome Sequences of Evolved Arsenate-Resistant Metallosphaera sedula Strains.</title>
        <authorList>
            <person name="Ai C."/>
            <person name="McCarthy S."/>
            <person name="Schackwitz W."/>
            <person name="Martin J."/>
            <person name="Lipzen A."/>
            <person name="Blum P."/>
        </authorList>
    </citation>
    <scope>NUCLEOTIDE SEQUENCE [LARGE SCALE GENOMIC DNA]</scope>
    <source>
        <strain evidence="5 11">ARS120-1</strain>
        <strain evidence="6 10">ARS120-2</strain>
        <strain evidence="3 13">ARS50-1</strain>
        <strain evidence="4 12">ARS50-2</strain>
    </source>
</reference>
<organism evidence="2 8">
    <name type="scientific">Metallosphaera sedula</name>
    <dbReference type="NCBI Taxonomy" id="43687"/>
    <lineage>
        <taxon>Archaea</taxon>
        <taxon>Thermoproteota</taxon>
        <taxon>Thermoprotei</taxon>
        <taxon>Sulfolobales</taxon>
        <taxon>Sulfolobaceae</taxon>
        <taxon>Metallosphaera</taxon>
    </lineage>
</organism>
<reference evidence="7 9" key="3">
    <citation type="submission" date="2015-07" db="EMBL/GenBank/DDBJ databases">
        <title>Physiological, transcriptional responses and genome re-sequencing of acid resistant extremely thermoacidophilic Metallosphaera sedula SARC-M1.</title>
        <authorList>
            <person name="Ai C."/>
            <person name="McCarthy S."/>
            <person name="Eckrich V."/>
            <person name="Rudrappa D."/>
            <person name="Qiu G."/>
            <person name="Blum P."/>
        </authorList>
    </citation>
    <scope>NUCLEOTIDE SEQUENCE [LARGE SCALE GENOMIC DNA]</scope>
    <source>
        <strain evidence="7 9">SARC-M1</strain>
    </source>
</reference>
<evidence type="ECO:0000313" key="3">
    <source>
        <dbReference type="EMBL" id="AKV74552.1"/>
    </source>
</evidence>
<evidence type="ECO:0000313" key="8">
    <source>
        <dbReference type="Proteomes" id="UP000029084"/>
    </source>
</evidence>
<evidence type="ECO:0000313" key="11">
    <source>
        <dbReference type="Proteomes" id="UP000062398"/>
    </source>
</evidence>
<dbReference type="InterPro" id="IPR058468">
    <property type="entry name" value="DUF8155_N"/>
</dbReference>
<dbReference type="Proteomes" id="UP000062475">
    <property type="component" value="Chromosome"/>
</dbReference>
<dbReference type="PATRIC" id="fig|43687.5.peg.1688"/>
<dbReference type="EMBL" id="CP012172">
    <property type="protein sequence ID" value="AKV74552.1"/>
    <property type="molecule type" value="Genomic_DNA"/>
</dbReference>
<dbReference type="Proteomes" id="UP000061362">
    <property type="component" value="Chromosome"/>
</dbReference>
<evidence type="ECO:0000313" key="10">
    <source>
        <dbReference type="Proteomes" id="UP000061362"/>
    </source>
</evidence>
<dbReference type="RefSeq" id="WP_012021499.1">
    <property type="nucleotide sequence ID" value="NZ_AP019770.1"/>
</dbReference>
<dbReference type="Proteomes" id="UP000062398">
    <property type="component" value="Chromosome"/>
</dbReference>
<dbReference type="EMBL" id="CP012173">
    <property type="protein sequence ID" value="AKV76791.1"/>
    <property type="molecule type" value="Genomic_DNA"/>
</dbReference>
<sequence length="273" mass="30192">MNFPEGSLVSFFTSGFPSHVNVSAVDVGFYDKLEFISFFSGVVLSVEKFKVGRPNRFAETDHDFLILVKSNSKTLKILHVDPYLEPGEEIKPGEALGKMISSPYTGGDFRHAHIEGLRFSFPAVETPEDKAIGNVVTVSENFIDVRLSTYASAGDFTGLGCCGGILNASLPYAGYGGLIGIERRGKILVGKREYRIARTRRNLSLFEGRRGLIKNWEYDSVFRVMANKPVDGLPLLESILAFRGKPMVRIFGKLDLKEGDEVDVWGLIRDSLG</sequence>
<dbReference type="Pfam" id="PF26482">
    <property type="entry name" value="DUF8155"/>
    <property type="match status" value="1"/>
</dbReference>
<evidence type="ECO:0000313" key="12">
    <source>
        <dbReference type="Proteomes" id="UP000062475"/>
    </source>
</evidence>
<evidence type="ECO:0000259" key="1">
    <source>
        <dbReference type="Pfam" id="PF26482"/>
    </source>
</evidence>
<evidence type="ECO:0000313" key="4">
    <source>
        <dbReference type="EMBL" id="AKV76791.1"/>
    </source>
</evidence>
<protein>
    <recommendedName>
        <fullName evidence="1">DUF8155 domain-containing protein</fullName>
    </recommendedName>
</protein>
<dbReference type="Proteomes" id="UP000029084">
    <property type="component" value="Chromosome"/>
</dbReference>
<accession>A0A088E5U9</accession>
<dbReference type="Proteomes" id="UP000056255">
    <property type="component" value="Chromosome"/>
</dbReference>
<evidence type="ECO:0000313" key="7">
    <source>
        <dbReference type="EMBL" id="AKV83525.1"/>
    </source>
</evidence>
<evidence type="ECO:0000313" key="2">
    <source>
        <dbReference type="EMBL" id="AIM27696.1"/>
    </source>
</evidence>
<dbReference type="EMBL" id="CP012176">
    <property type="protein sequence ID" value="AKV83525.1"/>
    <property type="molecule type" value="Genomic_DNA"/>
</dbReference>
<proteinExistence type="predicted"/>
<dbReference type="AlphaFoldDB" id="A0A088E5U9"/>
<dbReference type="EMBL" id="CP012174">
    <property type="protein sequence ID" value="AKV79042.1"/>
    <property type="molecule type" value="Genomic_DNA"/>
</dbReference>
<name>A0A088E5U9_9CREN</name>
<evidence type="ECO:0000313" key="6">
    <source>
        <dbReference type="EMBL" id="AKV81287.1"/>
    </source>
</evidence>
<dbReference type="EMBL" id="CP012175">
    <property type="protein sequence ID" value="AKV81287.1"/>
    <property type="molecule type" value="Genomic_DNA"/>
</dbReference>
<evidence type="ECO:0000313" key="5">
    <source>
        <dbReference type="EMBL" id="AKV79042.1"/>
    </source>
</evidence>
<dbReference type="EMBL" id="CP008822">
    <property type="protein sequence ID" value="AIM27696.1"/>
    <property type="molecule type" value="Genomic_DNA"/>
</dbReference>